<feature type="compositionally biased region" description="Polar residues" evidence="4">
    <location>
        <begin position="467"/>
        <end position="489"/>
    </location>
</feature>
<dbReference type="InterPro" id="IPR051279">
    <property type="entry name" value="PP1-Reg/Actin-Interact_Protein"/>
</dbReference>
<dbReference type="GeneID" id="119742688"/>
<dbReference type="Pfam" id="PF13516">
    <property type="entry name" value="LRR_6"/>
    <property type="match status" value="2"/>
</dbReference>
<keyword evidence="6" id="KW-1185">Reference proteome</keyword>
<dbReference type="PANTHER" id="PTHR24112:SF9">
    <property type="entry name" value="PROTEIN PHOSPHATASE 1 REGULATORY SUBUNIT 37"/>
    <property type="match status" value="1"/>
</dbReference>
<dbReference type="Gene3D" id="3.80.10.10">
    <property type="entry name" value="Ribonuclease Inhibitor"/>
    <property type="match status" value="1"/>
</dbReference>
<evidence type="ECO:0000256" key="3">
    <source>
        <dbReference type="ARBA" id="ARBA00038315"/>
    </source>
</evidence>
<feature type="compositionally biased region" description="Polar residues" evidence="4">
    <location>
        <begin position="714"/>
        <end position="727"/>
    </location>
</feature>
<feature type="compositionally biased region" description="Basic and acidic residues" evidence="4">
    <location>
        <begin position="490"/>
        <end position="501"/>
    </location>
</feature>
<feature type="region of interest" description="Disordered" evidence="4">
    <location>
        <begin position="1"/>
        <end position="44"/>
    </location>
</feature>
<evidence type="ECO:0000313" key="5">
    <source>
        <dbReference type="EnsemblMetazoa" id="XP_038074777.1"/>
    </source>
</evidence>
<dbReference type="CTD" id="284352"/>
<dbReference type="EnsemblMetazoa" id="XM_038218849.1">
    <property type="protein sequence ID" value="XP_038074777.1"/>
    <property type="gene ID" value="LOC119742688"/>
</dbReference>
<feature type="compositionally biased region" description="Polar residues" evidence="4">
    <location>
        <begin position="503"/>
        <end position="515"/>
    </location>
</feature>
<feature type="compositionally biased region" description="Basic and acidic residues" evidence="4">
    <location>
        <begin position="450"/>
        <end position="465"/>
    </location>
</feature>
<feature type="region of interest" description="Disordered" evidence="4">
    <location>
        <begin position="707"/>
        <end position="753"/>
    </location>
</feature>
<proteinExistence type="inferred from homology"/>
<evidence type="ECO:0000313" key="6">
    <source>
        <dbReference type="Proteomes" id="UP000887568"/>
    </source>
</evidence>
<sequence length="774" mass="84717">MASQASVIHGPTKPAATAEGSGSEDGMSPNVSPSKKHKLPGRHVNFPEGDIVSVKVDPPNPWRHAKGTSTEELQAVYQAACYTMKVKPNNKVVQQLQNIKDFSKRTECFSLKGEKVDIRVVETLEEVFKRVQFNTVDMEACSLDDEAAAALFDMCEFYESAIRLVLASNRSIGARGWQAASRLLKRVSSLECLDIRNTNWTEYSMPMLARALRADITLSALHMEGCNISGRPLFLLLMALKQNNSVRDLYLAENRLVPSDAIHLGSMLKHNRGLKLLDLRNNHVQDAGLSHLCDGLLDQMEGQLTTLVLWNNQLTQNGMTHLAKALPVLTSLETLNLGQNNLGNDGVHILKDALMKNRSLLRLGLYACRFGDQGTVALAEYVADNWQLVRLDLRENELRTGGLMALSYAMKVNKQLLRLDLDKDVKREQMRGYEDLQKSLQSEISGHIQRNRELNRSRDLQKPEEASSAQQGENENSSTQQPNGTISSDSSKEQEQLDHSEMGPQSPTTRVNPRTLNVKYVADPSSLPVETEASTANNDPLNLVSFDGNGSIAETSSRSSDNSVGQEPMQDSRRGAKSALRRDYKDELDSPTGVPLANNIQLLAHPMQAAMAAASPTILSQSTLVMGYGQFDSFMPLENSVTSDIPPSIPDTDLVNENATPSQFPVEATTESPSQTATLASETTLDLTGQVETKDDMGSSRDPPIVSIEGSGSGDSVSLVNGTVETGSKTEREGVEGANCQKEALSSSPDDFEKELDQIMAKVRSSMQTDIKIS</sequence>
<evidence type="ECO:0000256" key="1">
    <source>
        <dbReference type="ARBA" id="ARBA00022614"/>
    </source>
</evidence>
<evidence type="ECO:0000256" key="2">
    <source>
        <dbReference type="ARBA" id="ARBA00022737"/>
    </source>
</evidence>
<dbReference type="SMART" id="SM00368">
    <property type="entry name" value="LRR_RI"/>
    <property type="match status" value="6"/>
</dbReference>
<dbReference type="InterPro" id="IPR001611">
    <property type="entry name" value="Leu-rich_rpt"/>
</dbReference>
<feature type="compositionally biased region" description="Polar residues" evidence="4">
    <location>
        <begin position="552"/>
        <end position="565"/>
    </location>
</feature>
<organism evidence="5 6">
    <name type="scientific">Patiria miniata</name>
    <name type="common">Bat star</name>
    <name type="synonym">Asterina miniata</name>
    <dbReference type="NCBI Taxonomy" id="46514"/>
    <lineage>
        <taxon>Eukaryota</taxon>
        <taxon>Metazoa</taxon>
        <taxon>Echinodermata</taxon>
        <taxon>Eleutherozoa</taxon>
        <taxon>Asterozoa</taxon>
        <taxon>Asteroidea</taxon>
        <taxon>Valvatacea</taxon>
        <taxon>Valvatida</taxon>
        <taxon>Asterinidae</taxon>
        <taxon>Patiria</taxon>
    </lineage>
</organism>
<dbReference type="RefSeq" id="XP_038074777.1">
    <property type="nucleotide sequence ID" value="XM_038218849.1"/>
</dbReference>
<dbReference type="AlphaFoldDB" id="A0A914BH65"/>
<dbReference type="OrthoDB" id="10034042at2759"/>
<keyword evidence="2" id="KW-0677">Repeat</keyword>
<comment type="similarity">
    <text evidence="3">Belongs to the PPP1R37 family.</text>
</comment>
<evidence type="ECO:0000256" key="4">
    <source>
        <dbReference type="SAM" id="MobiDB-lite"/>
    </source>
</evidence>
<keyword evidence="1" id="KW-0433">Leucine-rich repeat</keyword>
<dbReference type="CDD" id="cd00116">
    <property type="entry name" value="LRR_RI"/>
    <property type="match status" value="1"/>
</dbReference>
<dbReference type="PANTHER" id="PTHR24112">
    <property type="entry name" value="LEUCINE-RICH REPEAT, ISOFORM F-RELATED"/>
    <property type="match status" value="1"/>
</dbReference>
<accession>A0A914BH65</accession>
<dbReference type="InterPro" id="IPR032675">
    <property type="entry name" value="LRR_dom_sf"/>
</dbReference>
<evidence type="ECO:0008006" key="7">
    <source>
        <dbReference type="Google" id="ProtNLM"/>
    </source>
</evidence>
<protein>
    <recommendedName>
        <fullName evidence="7">Protein phosphatase 1 regulatory subunit 37</fullName>
    </recommendedName>
</protein>
<dbReference type="OMA" id="HMEGCNI"/>
<dbReference type="SUPFAM" id="SSF52047">
    <property type="entry name" value="RNI-like"/>
    <property type="match status" value="1"/>
</dbReference>
<reference evidence="5" key="1">
    <citation type="submission" date="2022-11" db="UniProtKB">
        <authorList>
            <consortium name="EnsemblMetazoa"/>
        </authorList>
    </citation>
    <scope>IDENTIFICATION</scope>
</reference>
<feature type="compositionally biased region" description="Basic and acidic residues" evidence="4">
    <location>
        <begin position="570"/>
        <end position="588"/>
    </location>
</feature>
<feature type="region of interest" description="Disordered" evidence="4">
    <location>
        <begin position="436"/>
        <end position="593"/>
    </location>
</feature>
<name>A0A914BH65_PATMI</name>
<dbReference type="Proteomes" id="UP000887568">
    <property type="component" value="Unplaced"/>
</dbReference>